<dbReference type="InterPro" id="IPR036179">
    <property type="entry name" value="Ig-like_dom_sf"/>
</dbReference>
<dbReference type="InterPro" id="IPR013783">
    <property type="entry name" value="Ig-like_fold"/>
</dbReference>
<dbReference type="AlphaFoldDB" id="A0A8R2M639"/>
<proteinExistence type="predicted"/>
<reference evidence="1" key="2">
    <citation type="submission" date="2022-06" db="UniProtKB">
        <authorList>
            <consortium name="EnsemblMetazoa"/>
        </authorList>
    </citation>
    <scope>IDENTIFICATION</scope>
    <source>
        <strain evidence="1">p50T (Dazao)</strain>
    </source>
</reference>
<evidence type="ECO:0000313" key="1">
    <source>
        <dbReference type="EnsemblMetazoa" id="XP_037874374.1"/>
    </source>
</evidence>
<dbReference type="Gene3D" id="2.60.40.10">
    <property type="entry name" value="Immunoglobulins"/>
    <property type="match status" value="1"/>
</dbReference>
<evidence type="ECO:0000313" key="2">
    <source>
        <dbReference type="Proteomes" id="UP000005204"/>
    </source>
</evidence>
<dbReference type="Proteomes" id="UP000005204">
    <property type="component" value="Unassembled WGS sequence"/>
</dbReference>
<protein>
    <recommendedName>
        <fullName evidence="3">Ig-like domain-containing protein</fullName>
    </recommendedName>
</protein>
<keyword evidence="2" id="KW-1185">Reference proteome</keyword>
<organism evidence="1 2">
    <name type="scientific">Bombyx mori</name>
    <name type="common">Silk moth</name>
    <dbReference type="NCBI Taxonomy" id="7091"/>
    <lineage>
        <taxon>Eukaryota</taxon>
        <taxon>Metazoa</taxon>
        <taxon>Ecdysozoa</taxon>
        <taxon>Arthropoda</taxon>
        <taxon>Hexapoda</taxon>
        <taxon>Insecta</taxon>
        <taxon>Pterygota</taxon>
        <taxon>Neoptera</taxon>
        <taxon>Endopterygota</taxon>
        <taxon>Lepidoptera</taxon>
        <taxon>Glossata</taxon>
        <taxon>Ditrysia</taxon>
        <taxon>Bombycoidea</taxon>
        <taxon>Bombycidae</taxon>
        <taxon>Bombycinae</taxon>
        <taxon>Bombyx</taxon>
    </lineage>
</organism>
<evidence type="ECO:0008006" key="3">
    <source>
        <dbReference type="Google" id="ProtNLM"/>
    </source>
</evidence>
<reference evidence="2" key="1">
    <citation type="journal article" date="2008" name="Insect Biochem. Mol. Biol.">
        <title>The genome of a lepidopteran model insect, the silkworm Bombyx mori.</title>
        <authorList>
            <consortium name="International Silkworm Genome Consortium"/>
        </authorList>
    </citation>
    <scope>NUCLEOTIDE SEQUENCE [LARGE SCALE GENOMIC DNA]</scope>
    <source>
        <strain evidence="2">p50T</strain>
    </source>
</reference>
<sequence>MCVTVISYMRTGRGGVSLDTERWTGGAISRLTLGALRRRDSGRYSCTVLGHSATISLTVDDQPSPIDAMQRDETAVAQVGSGLTIHQEYYTTLAILFTHILMR</sequence>
<name>A0A8R2M639_BOMMO</name>
<dbReference type="EnsemblMetazoa" id="XM_038018446.1">
    <property type="protein sequence ID" value="XP_037874374.1"/>
    <property type="gene ID" value="LOC101736178"/>
</dbReference>
<dbReference type="SUPFAM" id="SSF48726">
    <property type="entry name" value="Immunoglobulin"/>
    <property type="match status" value="1"/>
</dbReference>
<accession>A0A8R2M639</accession>